<feature type="compositionally biased region" description="Low complexity" evidence="1">
    <location>
        <begin position="753"/>
        <end position="766"/>
    </location>
</feature>
<feature type="region of interest" description="Disordered" evidence="1">
    <location>
        <begin position="1281"/>
        <end position="1320"/>
    </location>
</feature>
<feature type="compositionally biased region" description="Acidic residues" evidence="1">
    <location>
        <begin position="305"/>
        <end position="314"/>
    </location>
</feature>
<dbReference type="Proteomes" id="UP000269721">
    <property type="component" value="Unassembled WGS sequence"/>
</dbReference>
<feature type="compositionally biased region" description="Low complexity" evidence="1">
    <location>
        <begin position="1410"/>
        <end position="1419"/>
    </location>
</feature>
<feature type="region of interest" description="Disordered" evidence="1">
    <location>
        <begin position="699"/>
        <end position="766"/>
    </location>
</feature>
<feature type="region of interest" description="Disordered" evidence="1">
    <location>
        <begin position="2701"/>
        <end position="2721"/>
    </location>
</feature>
<dbReference type="PANTHER" id="PTHR39211:SF1">
    <property type="entry name" value="ABNORMAL SPINDLE-LIKE MICROCEPHALY-ASSOCIATED PROTEIN ASH DOMAIN-CONTAINING PROTEIN"/>
    <property type="match status" value="1"/>
</dbReference>
<feature type="compositionally biased region" description="Low complexity" evidence="1">
    <location>
        <begin position="1700"/>
        <end position="1709"/>
    </location>
</feature>
<gene>
    <name evidence="2" type="ORF">BDK51DRAFT_24729</name>
</gene>
<feature type="compositionally biased region" description="Acidic residues" evidence="1">
    <location>
        <begin position="2530"/>
        <end position="2539"/>
    </location>
</feature>
<dbReference type="Gene3D" id="2.60.40.10">
    <property type="entry name" value="Immunoglobulins"/>
    <property type="match status" value="4"/>
</dbReference>
<feature type="compositionally biased region" description="Acidic residues" evidence="1">
    <location>
        <begin position="2577"/>
        <end position="2587"/>
    </location>
</feature>
<feature type="compositionally biased region" description="Polar residues" evidence="1">
    <location>
        <begin position="726"/>
        <end position="740"/>
    </location>
</feature>
<feature type="region of interest" description="Disordered" evidence="1">
    <location>
        <begin position="1393"/>
        <end position="1429"/>
    </location>
</feature>
<organism evidence="2 3">
    <name type="scientific">Blyttiomyces helicus</name>
    <dbReference type="NCBI Taxonomy" id="388810"/>
    <lineage>
        <taxon>Eukaryota</taxon>
        <taxon>Fungi</taxon>
        <taxon>Fungi incertae sedis</taxon>
        <taxon>Chytridiomycota</taxon>
        <taxon>Chytridiomycota incertae sedis</taxon>
        <taxon>Chytridiomycetes</taxon>
        <taxon>Chytridiomycetes incertae sedis</taxon>
        <taxon>Blyttiomyces</taxon>
    </lineage>
</organism>
<feature type="region of interest" description="Disordered" evidence="1">
    <location>
        <begin position="2393"/>
        <end position="2417"/>
    </location>
</feature>
<feature type="compositionally biased region" description="Gly residues" evidence="1">
    <location>
        <begin position="2543"/>
        <end position="2568"/>
    </location>
</feature>
<feature type="non-terminal residue" evidence="2">
    <location>
        <position position="1"/>
    </location>
</feature>
<dbReference type="InterPro" id="IPR013783">
    <property type="entry name" value="Ig-like_fold"/>
</dbReference>
<sequence length="3277" mass="352577">QISVKFRSRVCKSVLWTDIGETGIIFDDCVVGGTYFKDFTIWNRSEIDLYWVLNTVDLSNRQDNTWLKFSDYDTGEPLDGKLIPSYSPRRIRVTFRPREVGEFNYDLQVENGNDSANTVQALIHAVVRSVLREESLVVSSGNVLDFGDCCAGQWSKQRLVLRNVSEAPLDVAFATDNSAVVFQLKSDDLTQENVGGGTASAPQGQQQPPTPPFSHSTGAAPFAGADAGERLFERLKELSLAGSTSSEMSNPPSAPSSRASSPTGHRRDSDMASNTGSGDFLSFPGHGPHHHNTNSGSGGSPMRYDDEDSDDLENIPDRTVGEGVGTNGEEFRRIEELLLRPGTERTVEVCYRPEKDADTPDHRAGRLSRRAFRIVLTYAHQGHTTDREKKNIQCKARVCTSFIDVAPREVHFGDTDVGTLKSAPVQITNCSDLPARIELRFVSKVLNCFRGEIVIPAKQTVEAKIDIYPRKVNPDYRKQITVVNLLNRDSDRTVEVRSTNIDKNRVTFHSLFYRILTPTSTNFIDFGAVVIHSPAVRTFTIDNISRKTLELDLTSSMPDEIKIYAKGAALPAPRLAASDAAAIQRREKLLETIGDRRSIKRGSALLEGASGEREGASAAGIGAGGRIGVVIAGAGASGAGAGGGSGGGSANIGAVPDYLDLASPASDGRRSPRRRGVVSTPHQGGLKHLRMQIRERRGLGHVGGADDSPLLSSTATPMSGDESGSELVSTASDRLSTATQFPDLPLDPPHTAPPLASYPSPSSRLADMLESPSRASMSIDVLLPLIESATGSTPPIFPRPASEERYVKAQSLLRRELENVVRDGRLVPLERVTIPAEGQVVVVLVFTASGADKPYVQGRARKHDARIFLKLISFDREIQQPQFEQLLQASEDHIPVRELMLRSSLCRSVMDLGQKFINFGTVDKNEHRTKTIVIRNNSEAPLLYAIRKSGSIASGDLIIGDGRTGVVRGYGKREVEFVFDPSLAGPFHERLAIENVADRENDAVLSVKALIRRPASFFLQSLFMDFGVCLVNEVCPVARNIVVSNTSFKQIRTFEVRCDPAELRFEGCVAEIDFHIVEDDGFYDEEGEDPAEGAASGEDADPPQTVRRRRRRPVMMLSKEMEEEIEHLEQKLKIAKRKGRADKVKKLVDKLERLRAGIVDDEYGGEQNETAAATGPDSGAAPEVPKPAPVSRELSTLSGVDGNDTPAPAPPAAGADEPWEETASARGSDVPVISALVPPASTPNVGRVKRTENSIIFSLEPRAIKTIAVFFRPRELSPREGVGVRESRNGSDVMSPLSRPGSVFDDSMSDTSTPPSTVARAFPSTTTMSFVSTPSIGTAPEPPLREVCMGHVFLNELKNTDVVKTVEFRAVVCYDHPTYLLALSEEADRKAVTVEGDDATSPATGDLPGRSRPLSPRPSFTGLRSSTGRPLPLMLPDPQAPAVVSPSTSVLGLVELGKGPGLGSSVGAVPLSESPAAASPATPVRPPQHLAVEMPHIDLGRLEIHERKECYFTLTNRGDVPLPYEIVLPSESQPAVGFPDPAGVLSIRETRRVDLSITPATTGRTTVTFAVCNLLTSLTVPVVFSFYTIAATYLRFPSLPDPNAASPELDLGNCYVDPAKKYARVVRLDAENVSDNDLVISVVSNLSQQCFIFADAALEGPVVDVPLAPSAGLSVWIALQPYLGGTSAPAALMGRREKSGSTAGDARAGSAGGGSGAEDCRTLIGGIRFLVQTREEASTPTPTTPDVPAQDAIAAAVETAPFLLTTQTVKFSALIGQSLFGISETLLDLGLTRSLGATFTCELRVWNLSSRLPLEYRIECPSGRLHVSRSEGRIDGAGAGADRIEVALNCVAWGHVNDYFHVVNVNNSAQKVPVEVRLFADVGAIALNSLLRGRVPVLGVGLGSGIALVEEDSVPGGEDGARLPQLAWDDVYVALAETSAGKGAPAAGPLVTLQKRNRSEAAPMYERSFEVENVTAEAIELVPKSQLDLGIRWAILGGAGTVLDRRAGADGGVGDDDRAGDDRSRVCGSGLLLLPRQRATVFVTVPKPGAGSDEELAMVLAGGKRASLKGLLLFEDARRAGLVVKAIDLVAAYCLSRGEVDPAAIDLGKVGHFNTWGDVRFGFTVRNLADIPLLYELQLPDAVDVLAFGGDQDQLGAAKRRVEPRGSQLVEAVLKPRQLDLTAPGPRSLSVGIVNVFNPRNTMSLSVVAQLTLVELRFERLVSGELVLPALTHPHLPAALPCDTWFTVVNTGDEDAKFEIGFVLAPDVSEFVRLEVLSRFSNSPLVGSVALSPHGSIEVKVRAYAREDSRLPANHPNARYLTNPAGVTFGTLWVTSKNQAAPAVLGSSTGGGLVNGTTEDRMRMTENIPLRGVIIEGQTFTLSERRVEFRCVMESDSEDEAPGTDLDEKLSSRPLRPPRLRTQRETIVITNLSRTFPLEFKLALAFPMEVPTDKDLFRVSPLDDDLCGSVEPGGRLSLVLELMDPKIGGFSEDAKILVHDRMSLSRTPQIIYVGIVEDTNGSLEIADGAAEVEEGEASEADTGAGGAYAGVGQEGVGEGKVVGEGAGSGRYTMGSTGDEDGEADEPSDAQSSSSFGAGDRLVQSFGGGRPSTVEALPHRRPPGHFALRGCKRVSISEGESGSGGGGDGGALYELDLGQQDLGATPLAKKLVLENTSVERVSYRVRSLSEVDRAWILPSRFEGTLEPPRSGGGGSGTSERGVDSHSITISFMAATRGVYSTYLIIENVDNPMDTKTVRVAMQVVARQNIRRSATGALVPTFPPGTTPPLTADPVTNHVFDVHVSGIDGGSESIDMGTVYFGAEYSARSMIIWNRESVPLDFTVKGSLSRDDDTELVFSLSRTSAKLFRSLTIEPEGQARVYLRLRALPDPLAPSPPRTLGEADRPIDKSIEIHINCKLVKDYQKTVMLRAACRRPQIGLSSDECSFVGTIRRRDSAAAAGGGSAGSGTSAGSDGAPPGVEDDLGWAVTFRSPTSAVVEITNLLLDPFECEIVNDSAYFNVEAVESAEPLAGDGDTGSSPVNAGRAGASSAVVIGADMTHRIRLVPNMEAVYRNAESLRREKYILEHVTVYNKRRPSEKRFIRLKLQFGFLSQFESASGSRRSHSILEGRIVRFLRDIEINPLILTFPLDDSLGEDTGTRLADRSADMYFKYVYIVDQLIHYGTREHAAENYMHLANLLFGTLFSSAIFKEHAALVVAETAGGGEVRRWPAVLARWISTFSHFVTFFPHRQLLVEPLRDLARFMLTTPPPVNGSVLLGD</sequence>
<keyword evidence="3" id="KW-1185">Reference proteome</keyword>
<dbReference type="EMBL" id="KZ994380">
    <property type="protein sequence ID" value="RKO93087.1"/>
    <property type="molecule type" value="Genomic_DNA"/>
</dbReference>
<feature type="region of interest" description="Disordered" evidence="1">
    <location>
        <begin position="2956"/>
        <end position="2976"/>
    </location>
</feature>
<feature type="region of interest" description="Disordered" evidence="1">
    <location>
        <begin position="1162"/>
        <end position="1227"/>
    </location>
</feature>
<dbReference type="OrthoDB" id="252265at2759"/>
<feature type="region of interest" description="Disordered" evidence="1">
    <location>
        <begin position="1694"/>
        <end position="1717"/>
    </location>
</feature>
<dbReference type="PANTHER" id="PTHR39211">
    <property type="entry name" value="CHROMOSOME 7, WHOLE GENOME SHOTGUN SEQUENCE"/>
    <property type="match status" value="1"/>
</dbReference>
<accession>A0A4V1ISC6</accession>
<name>A0A4V1ISC6_9FUNG</name>
<feature type="region of interest" description="Disordered" evidence="1">
    <location>
        <begin position="1085"/>
        <end position="1112"/>
    </location>
</feature>
<protein>
    <submittedName>
        <fullName evidence="2">Uncharacterized protein</fullName>
    </submittedName>
</protein>
<feature type="compositionally biased region" description="Low complexity" evidence="1">
    <location>
        <begin position="2965"/>
        <end position="2974"/>
    </location>
</feature>
<feature type="region of interest" description="Disordered" evidence="1">
    <location>
        <begin position="191"/>
        <end position="222"/>
    </location>
</feature>
<feature type="compositionally biased region" description="Low complexity" evidence="1">
    <location>
        <begin position="249"/>
        <end position="262"/>
    </location>
</feature>
<reference evidence="3" key="1">
    <citation type="journal article" date="2018" name="Nat. Microbiol.">
        <title>Leveraging single-cell genomics to expand the fungal tree of life.</title>
        <authorList>
            <person name="Ahrendt S.R."/>
            <person name="Quandt C.A."/>
            <person name="Ciobanu D."/>
            <person name="Clum A."/>
            <person name="Salamov A."/>
            <person name="Andreopoulos B."/>
            <person name="Cheng J.F."/>
            <person name="Woyke T."/>
            <person name="Pelin A."/>
            <person name="Henrissat B."/>
            <person name="Reynolds N.K."/>
            <person name="Benny G.L."/>
            <person name="Smith M.E."/>
            <person name="James T.Y."/>
            <person name="Grigoriev I.V."/>
        </authorList>
    </citation>
    <scope>NUCLEOTIDE SEQUENCE [LARGE SCALE GENOMIC DNA]</scope>
</reference>
<feature type="region of interest" description="Disordered" evidence="1">
    <location>
        <begin position="241"/>
        <end position="325"/>
    </location>
</feature>
<proteinExistence type="predicted"/>
<evidence type="ECO:0000313" key="3">
    <source>
        <dbReference type="Proteomes" id="UP000269721"/>
    </source>
</evidence>
<evidence type="ECO:0000313" key="2">
    <source>
        <dbReference type="EMBL" id="RKO93087.1"/>
    </source>
</evidence>
<feature type="region of interest" description="Disordered" evidence="1">
    <location>
        <begin position="2530"/>
        <end position="2625"/>
    </location>
</feature>
<feature type="compositionally biased region" description="Low complexity" evidence="1">
    <location>
        <begin position="1305"/>
        <end position="1317"/>
    </location>
</feature>
<feature type="region of interest" description="Disordered" evidence="1">
    <location>
        <begin position="662"/>
        <end position="686"/>
    </location>
</feature>
<evidence type="ECO:0000256" key="1">
    <source>
        <dbReference type="SAM" id="MobiDB-lite"/>
    </source>
</evidence>